<dbReference type="InterPro" id="IPR050580">
    <property type="entry name" value="2H_phosphoesterase_YjcG-like"/>
</dbReference>
<keyword evidence="1" id="KW-0436">Ligase</keyword>
<dbReference type="Pfam" id="PF13563">
    <property type="entry name" value="2_5_RNA_ligase2"/>
    <property type="match status" value="1"/>
</dbReference>
<proteinExistence type="predicted"/>
<sequence length="196" mass="21553">MNALETTTTIGVSIAVPEPYGRLLQDRRAGFGDPAAYAIPTHVTLLPPTEVGCTDLPAFRRHLAQVAAEGRPFPMRLRGTDTFRPLSPVVYVRLAEGGGGCAELQEKVRSGPVERELQFPYHPHVTVAHGIEEAAMDRAQRELAEFTADWTVGGFALYEQGGDGVWRKMREYPFGTEVPTVPHQQTAAEARETTRL</sequence>
<dbReference type="EMBL" id="CAJSLV010000075">
    <property type="protein sequence ID" value="CAG6396663.1"/>
    <property type="molecule type" value="Genomic_DNA"/>
</dbReference>
<dbReference type="InterPro" id="IPR009097">
    <property type="entry name" value="Cyclic_Pdiesterase"/>
</dbReference>
<protein>
    <submittedName>
        <fullName evidence="1">2\\'-5\\' RNA ligase</fullName>
    </submittedName>
</protein>
<name>A0A9W4DUY8_9ACTN</name>
<reference evidence="1" key="1">
    <citation type="submission" date="2021-05" db="EMBL/GenBank/DDBJ databases">
        <authorList>
            <person name="Arsene-Ploetze F."/>
        </authorList>
    </citation>
    <scope>NUCLEOTIDE SEQUENCE</scope>
    <source>
        <strain evidence="1">DSM 42138</strain>
    </source>
</reference>
<organism evidence="1 2">
    <name type="scientific">Actinacidiphila cocklensis</name>
    <dbReference type="NCBI Taxonomy" id="887465"/>
    <lineage>
        <taxon>Bacteria</taxon>
        <taxon>Bacillati</taxon>
        <taxon>Actinomycetota</taxon>
        <taxon>Actinomycetes</taxon>
        <taxon>Kitasatosporales</taxon>
        <taxon>Streptomycetaceae</taxon>
        <taxon>Actinacidiphila</taxon>
    </lineage>
</organism>
<dbReference type="GO" id="GO:0016874">
    <property type="term" value="F:ligase activity"/>
    <property type="evidence" value="ECO:0007669"/>
    <property type="project" value="UniProtKB-KW"/>
</dbReference>
<dbReference type="SUPFAM" id="SSF55144">
    <property type="entry name" value="LigT-like"/>
    <property type="match status" value="1"/>
</dbReference>
<accession>A0A9W4DUY8</accession>
<gene>
    <name evidence="1" type="ORF">SCOCK_440029</name>
</gene>
<evidence type="ECO:0000313" key="2">
    <source>
        <dbReference type="Proteomes" id="UP001152519"/>
    </source>
</evidence>
<evidence type="ECO:0000313" key="1">
    <source>
        <dbReference type="EMBL" id="CAG6396663.1"/>
    </source>
</evidence>
<dbReference type="PANTHER" id="PTHR40037">
    <property type="entry name" value="PHOSPHOESTERASE YJCG-RELATED"/>
    <property type="match status" value="1"/>
</dbReference>
<dbReference type="Gene3D" id="3.90.1140.10">
    <property type="entry name" value="Cyclic phosphodiesterase"/>
    <property type="match status" value="1"/>
</dbReference>
<dbReference type="AlphaFoldDB" id="A0A9W4DUY8"/>
<dbReference type="PANTHER" id="PTHR40037:SF1">
    <property type="entry name" value="PHOSPHOESTERASE SAOUHSC_00951-RELATED"/>
    <property type="match status" value="1"/>
</dbReference>
<keyword evidence="2" id="KW-1185">Reference proteome</keyword>
<dbReference type="Proteomes" id="UP001152519">
    <property type="component" value="Unassembled WGS sequence"/>
</dbReference>
<comment type="caution">
    <text evidence="1">The sequence shown here is derived from an EMBL/GenBank/DDBJ whole genome shotgun (WGS) entry which is preliminary data.</text>
</comment>